<evidence type="ECO:0000313" key="5">
    <source>
        <dbReference type="Proteomes" id="UP000001997"/>
    </source>
</evidence>
<dbReference type="HOGENOM" id="CLU_019692_4_2_1"/>
<evidence type="ECO:0000313" key="4">
    <source>
        <dbReference type="EMBL" id="EDK39591.2"/>
    </source>
</evidence>
<dbReference type="OrthoDB" id="783096at2759"/>
<name>A5DK88_PICGU</name>
<dbReference type="InterPro" id="IPR029052">
    <property type="entry name" value="Metallo-depent_PP-like"/>
</dbReference>
<dbReference type="InParanoid" id="A5DK88"/>
<gene>
    <name evidence="4" type="ORF">PGUG_03689</name>
</gene>
<feature type="region of interest" description="Disordered" evidence="1">
    <location>
        <begin position="242"/>
        <end position="301"/>
    </location>
</feature>
<keyword evidence="2" id="KW-0472">Membrane</keyword>
<dbReference type="VEuPathDB" id="FungiDB:PGUG_03689"/>
<reference evidence="4 5" key="1">
    <citation type="journal article" date="2009" name="Nature">
        <title>Evolution of pathogenicity and sexual reproduction in eight Candida genomes.</title>
        <authorList>
            <person name="Butler G."/>
            <person name="Rasmussen M.D."/>
            <person name="Lin M.F."/>
            <person name="Santos M.A."/>
            <person name="Sakthikumar S."/>
            <person name="Munro C.A."/>
            <person name="Rheinbay E."/>
            <person name="Grabherr M."/>
            <person name="Forche A."/>
            <person name="Reedy J.L."/>
            <person name="Agrafioti I."/>
            <person name="Arnaud M.B."/>
            <person name="Bates S."/>
            <person name="Brown A.J."/>
            <person name="Brunke S."/>
            <person name="Costanzo M.C."/>
            <person name="Fitzpatrick D.A."/>
            <person name="de Groot P.W."/>
            <person name="Harris D."/>
            <person name="Hoyer L.L."/>
            <person name="Hube B."/>
            <person name="Klis F.M."/>
            <person name="Kodira C."/>
            <person name="Lennard N."/>
            <person name="Logue M.E."/>
            <person name="Martin R."/>
            <person name="Neiman A.M."/>
            <person name="Nikolaou E."/>
            <person name="Quail M.A."/>
            <person name="Quinn J."/>
            <person name="Santos M.C."/>
            <person name="Schmitzberger F.F."/>
            <person name="Sherlock G."/>
            <person name="Shah P."/>
            <person name="Silverstein K.A."/>
            <person name="Skrzypek M.S."/>
            <person name="Soll D."/>
            <person name="Staggs R."/>
            <person name="Stansfield I."/>
            <person name="Stumpf M.P."/>
            <person name="Sudbery P.E."/>
            <person name="Srikantha T."/>
            <person name="Zeng Q."/>
            <person name="Berman J."/>
            <person name="Berriman M."/>
            <person name="Heitman J."/>
            <person name="Gow N.A."/>
            <person name="Lorenz M.C."/>
            <person name="Birren B.W."/>
            <person name="Kellis M."/>
            <person name="Cuomo C.A."/>
        </authorList>
    </citation>
    <scope>NUCLEOTIDE SEQUENCE [LARGE SCALE GENOMIC DNA]</scope>
    <source>
        <strain evidence="5">ATCC 6260 / CBS 566 / DSM 6381 / JCM 1539 / NBRC 10279 / NRRL Y-324</strain>
    </source>
</reference>
<keyword evidence="2" id="KW-1133">Transmembrane helix</keyword>
<dbReference type="GeneID" id="5126334"/>
<protein>
    <recommendedName>
        <fullName evidence="3">Calcineurin-like phosphoesterase domain-containing protein</fullName>
    </recommendedName>
</protein>
<dbReference type="Gene3D" id="3.60.21.10">
    <property type="match status" value="1"/>
</dbReference>
<dbReference type="Proteomes" id="UP000001997">
    <property type="component" value="Unassembled WGS sequence"/>
</dbReference>
<dbReference type="AlphaFoldDB" id="A5DK88"/>
<evidence type="ECO:0000256" key="1">
    <source>
        <dbReference type="SAM" id="MobiDB-lite"/>
    </source>
</evidence>
<dbReference type="RefSeq" id="XP_001484308.2">
    <property type="nucleotide sequence ID" value="XM_001484258.1"/>
</dbReference>
<dbReference type="Pfam" id="PF00149">
    <property type="entry name" value="Metallophos"/>
    <property type="match status" value="1"/>
</dbReference>
<dbReference type="PANTHER" id="PTHR32440:SF0">
    <property type="entry name" value="PHOSPHATASE DCR2-RELATED"/>
    <property type="match status" value="1"/>
</dbReference>
<dbReference type="STRING" id="294746.A5DK88"/>
<organism evidence="4 5">
    <name type="scientific">Meyerozyma guilliermondii (strain ATCC 6260 / CBS 566 / DSM 6381 / JCM 1539 / NBRC 10279 / NRRL Y-324)</name>
    <name type="common">Yeast</name>
    <name type="synonym">Candida guilliermondii</name>
    <dbReference type="NCBI Taxonomy" id="294746"/>
    <lineage>
        <taxon>Eukaryota</taxon>
        <taxon>Fungi</taxon>
        <taxon>Dikarya</taxon>
        <taxon>Ascomycota</taxon>
        <taxon>Saccharomycotina</taxon>
        <taxon>Pichiomycetes</taxon>
        <taxon>Debaryomycetaceae</taxon>
        <taxon>Meyerozyma</taxon>
    </lineage>
</organism>
<feature type="domain" description="Calcineurin-like phosphoesterase" evidence="3">
    <location>
        <begin position="401"/>
        <end position="648"/>
    </location>
</feature>
<evidence type="ECO:0000256" key="2">
    <source>
        <dbReference type="SAM" id="Phobius"/>
    </source>
</evidence>
<keyword evidence="2" id="KW-0812">Transmembrane</keyword>
<feature type="transmembrane region" description="Helical" evidence="2">
    <location>
        <begin position="35"/>
        <end position="52"/>
    </location>
</feature>
<evidence type="ECO:0000259" key="3">
    <source>
        <dbReference type="Pfam" id="PF00149"/>
    </source>
</evidence>
<dbReference type="SUPFAM" id="SSF56300">
    <property type="entry name" value="Metallo-dependent phosphatases"/>
    <property type="match status" value="1"/>
</dbReference>
<proteinExistence type="predicted"/>
<dbReference type="FunCoup" id="A5DK88">
    <property type="interactions" value="65"/>
</dbReference>
<dbReference type="eggNOG" id="KOG1432">
    <property type="taxonomic scope" value="Eukaryota"/>
</dbReference>
<dbReference type="InterPro" id="IPR004843">
    <property type="entry name" value="Calcineurin-like_PHP"/>
</dbReference>
<dbReference type="GO" id="GO:0004721">
    <property type="term" value="F:phosphoprotein phosphatase activity"/>
    <property type="evidence" value="ECO:0007669"/>
    <property type="project" value="TreeGrafter"/>
</dbReference>
<dbReference type="GO" id="GO:0005737">
    <property type="term" value="C:cytoplasm"/>
    <property type="evidence" value="ECO:0007669"/>
    <property type="project" value="TreeGrafter"/>
</dbReference>
<dbReference type="EMBL" id="CH408158">
    <property type="protein sequence ID" value="EDK39591.2"/>
    <property type="molecule type" value="Genomic_DNA"/>
</dbReference>
<dbReference type="OMA" id="GDQIFGD"/>
<keyword evidence="5" id="KW-1185">Reference proteome</keyword>
<dbReference type="PANTHER" id="PTHR32440">
    <property type="entry name" value="PHOSPHATASE DCR2-RELATED-RELATED"/>
    <property type="match status" value="1"/>
</dbReference>
<feature type="compositionally biased region" description="Basic and acidic residues" evidence="1">
    <location>
        <begin position="248"/>
        <end position="295"/>
    </location>
</feature>
<dbReference type="KEGG" id="pgu:PGUG_03689"/>
<sequence>MVWFPLCNRTRYLVCSHRFVADIMLGLPRRWIRQLGYVGVLLMFCIGLVLVANKQRLIVLDDYLGAGFTPSFFQPSSDSYIVDIAIRSCFKLGSASSECGVPGKNEGVLGNLGSSGEWVKIDKDLTLGNSWVQKQYFSYKKAKYEALDGKISMEGDQENAGKREEKLVDQVIIDIAIANPAKDATLPGNEKLKLPYDLAANFFSGTPYDDEEHTALVDSQRAQMKGKLTAVTVEKHKAASNEINRINLENERKEAEKEKEEKAAKEAEKKGEKAEAKKKANDDSGNKKRTEETSRHALKTSITMPSMDQVKARGWRYKSHGIWVRYGPPSHKNAITGIDILFGEGAVDPRPNWQLNTKGHIQGISTTADRKPYLTIRRGPKLDYKSKQYQTPLKMNKNGKFKILQVADLHLATGNGKCRDPVPAESAKNCLADPRTLKFLNTMLDTEKPDMVVLTGDQIFGDNAPDAETAVFKALDPIIKRKIPYAVTMGNHDDEGSMTRQEIMSLSANMPYSVAAVGPEAVAGVGNYVVPIEGYSTHNTAITLYFLDTHKYSPNPKVNPGYDWIKESQLKWLEEEGASLQKSSAAYSKMHMSMAFFHIPLPEYRNIDGQTKVGELREGVTAPRYNTGARSVLGKLGVSVVSVGHDHCNDYCVLDVQDKDSSRENRMWLCYGGGSGEGGYGGYNGYIRRMRVYEINTNDGKIETWKRLESQTGKEVDRYTLVSEGKLA</sequence>
<dbReference type="CDD" id="cd07383">
    <property type="entry name" value="MPP_Dcr2"/>
    <property type="match status" value="1"/>
</dbReference>
<accession>A5DK88</accession>
<dbReference type="FunFam" id="3.60.21.10:FF:000054">
    <property type="entry name" value="DCR2p Phosphoesterase"/>
    <property type="match status" value="1"/>
</dbReference>